<dbReference type="RefSeq" id="YP_009195443.1">
    <property type="nucleotide sequence ID" value="NC_028762.1"/>
</dbReference>
<organism evidence="1 2">
    <name type="scientific">Proteus phage vB_PmiM_Pm5461</name>
    <dbReference type="NCBI Taxonomy" id="1636250"/>
    <lineage>
        <taxon>Viruses</taxon>
        <taxon>Duplodnaviria</taxon>
        <taxon>Heunggongvirae</taxon>
        <taxon>Uroviricota</taxon>
        <taxon>Caudoviricetes</taxon>
        <taxon>Pantevenvirales</taxon>
        <taxon>Straboviridae</taxon>
        <taxon>Bragavirus</taxon>
        <taxon>Bragavirus pm5461</taxon>
    </lineage>
</organism>
<proteinExistence type="predicted"/>
<dbReference type="EMBL" id="KP890823">
    <property type="protein sequence ID" value="AKA61887.1"/>
    <property type="molecule type" value="Genomic_DNA"/>
</dbReference>
<accession>A0A0G2SSI9</accession>
<sequence length="104" mass="12128">MTKQEMNRKLLSYFHNWEDLGNFTPSGGIEWGDGYNWYVFDFFTTPPKNIFDIIEKHKISIVKWEQFWSSKTEGTNGIFILASKTYVEALAKILIKIGEENGNI</sequence>
<name>A0A0G2SSI9_9CAUD</name>
<evidence type="ECO:0000313" key="1">
    <source>
        <dbReference type="EMBL" id="AKA61887.1"/>
    </source>
</evidence>
<reference evidence="1 2" key="1">
    <citation type="submission" date="2015-03" db="EMBL/GenBank/DDBJ databases">
        <authorList>
            <person name="Melo L.D.R."/>
            <person name="Veiga P."/>
            <person name="Cerca N."/>
            <person name="Kropinski A.M."/>
            <person name="Azeredo J."/>
            <person name="Almeida C."/>
            <person name="Sillankorva S."/>
        </authorList>
    </citation>
    <scope>NUCLEOTIDE SEQUENCE [LARGE SCALE GENOMIC DNA]</scope>
</reference>
<dbReference type="KEGG" id="vg:26622824"/>
<keyword evidence="2" id="KW-1185">Reference proteome</keyword>
<protein>
    <submittedName>
        <fullName evidence="1">Uncharacterized protein</fullName>
    </submittedName>
</protein>
<gene>
    <name evidence="1" type="ORF">Pm5461_025</name>
</gene>
<evidence type="ECO:0000313" key="2">
    <source>
        <dbReference type="Proteomes" id="UP000202749"/>
    </source>
</evidence>
<dbReference type="Proteomes" id="UP000202749">
    <property type="component" value="Segment"/>
</dbReference>
<dbReference type="GeneID" id="26622824"/>